<evidence type="ECO:0000313" key="9">
    <source>
        <dbReference type="Proteomes" id="UP001222087"/>
    </source>
</evidence>
<dbReference type="RefSeq" id="WP_275090022.1">
    <property type="nucleotide sequence ID" value="NZ_CP119078.1"/>
</dbReference>
<reference evidence="8 9" key="1">
    <citation type="submission" date="2023-02" db="EMBL/GenBank/DDBJ databases">
        <title>Genome Sequence of L. cardiaca H63T.</title>
        <authorList>
            <person name="Lopez A.E."/>
            <person name="Cianciotto N.P."/>
        </authorList>
    </citation>
    <scope>NUCLEOTIDE SEQUENCE [LARGE SCALE GENOMIC DNA]</scope>
    <source>
        <strain evidence="8 9">H63</strain>
    </source>
</reference>
<dbReference type="InterPro" id="IPR012394">
    <property type="entry name" value="Aldehyde_DH_NAD(P)"/>
</dbReference>
<evidence type="ECO:0000256" key="6">
    <source>
        <dbReference type="RuleBase" id="RU003345"/>
    </source>
</evidence>
<proteinExistence type="inferred from homology"/>
<keyword evidence="3" id="KW-0520">NAD</keyword>
<keyword evidence="9" id="KW-1185">Reference proteome</keyword>
<feature type="domain" description="Aldehyde dehydrogenase" evidence="7">
    <location>
        <begin position="20"/>
        <end position="431"/>
    </location>
</feature>
<name>A0ABY8AU39_9GAMM</name>
<protein>
    <recommendedName>
        <fullName evidence="4">Aldehyde dehydrogenase</fullName>
    </recommendedName>
</protein>
<dbReference type="InterPro" id="IPR016162">
    <property type="entry name" value="Ald_DH_N"/>
</dbReference>
<comment type="similarity">
    <text evidence="1 4 6">Belongs to the aldehyde dehydrogenase family.</text>
</comment>
<dbReference type="Gene3D" id="3.40.605.10">
    <property type="entry name" value="Aldehyde Dehydrogenase, Chain A, domain 1"/>
    <property type="match status" value="1"/>
</dbReference>
<evidence type="ECO:0000256" key="5">
    <source>
        <dbReference type="PROSITE-ProRule" id="PRU10007"/>
    </source>
</evidence>
<gene>
    <name evidence="8" type="ORF">PXX05_05300</name>
</gene>
<dbReference type="SUPFAM" id="SSF53720">
    <property type="entry name" value="ALDH-like"/>
    <property type="match status" value="1"/>
</dbReference>
<dbReference type="InterPro" id="IPR015590">
    <property type="entry name" value="Aldehyde_DH_dom"/>
</dbReference>
<keyword evidence="2 4" id="KW-0560">Oxidoreductase</keyword>
<dbReference type="PIRSF" id="PIRSF036492">
    <property type="entry name" value="ALDH"/>
    <property type="match status" value="1"/>
</dbReference>
<dbReference type="InterPro" id="IPR016163">
    <property type="entry name" value="Ald_DH_C"/>
</dbReference>
<evidence type="ECO:0000256" key="2">
    <source>
        <dbReference type="ARBA" id="ARBA00023002"/>
    </source>
</evidence>
<evidence type="ECO:0000256" key="4">
    <source>
        <dbReference type="PIRNR" id="PIRNR036492"/>
    </source>
</evidence>
<dbReference type="PANTHER" id="PTHR43570:SF20">
    <property type="entry name" value="ALDEHYDE DEHYDROGENASE ALDX-RELATED"/>
    <property type="match status" value="1"/>
</dbReference>
<evidence type="ECO:0000256" key="1">
    <source>
        <dbReference type="ARBA" id="ARBA00009986"/>
    </source>
</evidence>
<dbReference type="InterPro" id="IPR016161">
    <property type="entry name" value="Ald_DH/histidinol_DH"/>
</dbReference>
<dbReference type="InterPro" id="IPR029510">
    <property type="entry name" value="Ald_DH_CS_GLU"/>
</dbReference>
<evidence type="ECO:0000256" key="3">
    <source>
        <dbReference type="ARBA" id="ARBA00023027"/>
    </source>
</evidence>
<dbReference type="Gene3D" id="3.40.309.10">
    <property type="entry name" value="Aldehyde Dehydrogenase, Chain A, domain 2"/>
    <property type="match status" value="1"/>
</dbReference>
<sequence length="467" mass="52890">MELSFLFAQLKEEFAKHPYPSVKERLNHLVTLKKILQINAEEIAKTISQDFSHRSRYETLLLEIFPTINAINYCVKHLKKWTKARKRHVSWLFKPAYCYLYPQPLGIVGIIVPWNYPILLALGPLAYALAAGNRVMIKCSELTPQTGAFLEKLISTSSLAKQIIIINGDSEIAQKFTNLPFGHLLFTGSPKVGKLVMKEAAENLTPVTLELGGKSPAFVSTTMHHNYFERLFMGKMVNAGQTCIAPDYLLAPKSWEEQIENFAQEFIANHYPQLLSNQDYTSIISMTHQERLLRIIDDACQKGARLVQIGKNGGNYSRRLPFYLLFDVNSTMRVMQEEIFGPILPVVSYDSLTQAIEKINSLPNPLVIYYFGTDSNEIRLLEKKTLSGALTVNDTLTHVAIDSLPFGGVGQSGMGHYHGQEGFDIFSKLKPVFIQRRFTTVSWFYPPHGRLIRFVLGWIAGINLKEK</sequence>
<dbReference type="PROSITE" id="PS00687">
    <property type="entry name" value="ALDEHYDE_DEHYDR_GLU"/>
    <property type="match status" value="1"/>
</dbReference>
<dbReference type="CDD" id="cd07133">
    <property type="entry name" value="ALDH_CALDH_CalB"/>
    <property type="match status" value="1"/>
</dbReference>
<evidence type="ECO:0000313" key="8">
    <source>
        <dbReference type="EMBL" id="WED44205.1"/>
    </source>
</evidence>
<dbReference type="Pfam" id="PF00171">
    <property type="entry name" value="Aldedh"/>
    <property type="match status" value="1"/>
</dbReference>
<accession>A0ABY8AU39</accession>
<evidence type="ECO:0000259" key="7">
    <source>
        <dbReference type="Pfam" id="PF00171"/>
    </source>
</evidence>
<dbReference type="Proteomes" id="UP001222087">
    <property type="component" value="Chromosome"/>
</dbReference>
<dbReference type="EMBL" id="CP119078">
    <property type="protein sequence ID" value="WED44205.1"/>
    <property type="molecule type" value="Genomic_DNA"/>
</dbReference>
<dbReference type="PANTHER" id="PTHR43570">
    <property type="entry name" value="ALDEHYDE DEHYDROGENASE"/>
    <property type="match status" value="1"/>
</dbReference>
<organism evidence="8 9">
    <name type="scientific">Legionella cardiaca</name>
    <dbReference type="NCBI Taxonomy" id="1071983"/>
    <lineage>
        <taxon>Bacteria</taxon>
        <taxon>Pseudomonadati</taxon>
        <taxon>Pseudomonadota</taxon>
        <taxon>Gammaproteobacteria</taxon>
        <taxon>Legionellales</taxon>
        <taxon>Legionellaceae</taxon>
        <taxon>Legionella</taxon>
    </lineage>
</organism>
<feature type="active site" evidence="5">
    <location>
        <position position="210"/>
    </location>
</feature>